<feature type="domain" description="Acyl-CoA dehydrogenase/oxidase N-terminal" evidence="9">
    <location>
        <begin position="39"/>
        <end position="129"/>
    </location>
</feature>
<dbReference type="InterPro" id="IPR006091">
    <property type="entry name" value="Acyl-CoA_Oxase/DH_mid-dom"/>
</dbReference>
<evidence type="ECO:0000259" key="8">
    <source>
        <dbReference type="Pfam" id="PF02770"/>
    </source>
</evidence>
<evidence type="ECO:0000256" key="5">
    <source>
        <dbReference type="ARBA" id="ARBA00023002"/>
    </source>
</evidence>
<dbReference type="RefSeq" id="WP_174539869.1">
    <property type="nucleotide sequence ID" value="NZ_WHUT02000008.1"/>
</dbReference>
<sequence>MRAIRSLPLGGTKGNFRDDLMGPLLEALAQWAPALNEGWQEDDQAGRFGEQRWRALVDAGLTGLVTAEDMGGLALSVLELTEVLEALGHLCEDAGLGFSLATHLCSTCLPVAKFGSAAMQADLLPRLARAQIVGAHAITEPDSGSDAFAMKTTAIRDGEDYVLSGEKCFISNAPIAGICVVYARTHPTKGALGGFSALAVDCGSPGFSIGKPRKKMGLRTAPMADLHFADVRVPASRLIGREGQGFSILEYVMRWEILCVFALQVGEMRRQLDRCIAFAKGRRQFGAPIASFQAVSHRVADMHMRLQSSRSWLSRMVIAMEGGGQASLEIAAAKLAISEAHVANSIDAITLHGGAGFMSETGIESHLRNAVGGLIYSGSSDIQKNRIAAMLGL</sequence>
<reference evidence="10" key="1">
    <citation type="submission" date="2020-05" db="EMBL/GenBank/DDBJ databases">
        <title>Fertoebacter nigrum gen. nov., sp. nov., a new member of the family Rhodobacteraceae.</title>
        <authorList>
            <person name="Szuroczki S."/>
            <person name="Abbaszade G."/>
            <person name="Buni D."/>
            <person name="Schumann P."/>
            <person name="Toth E."/>
        </authorList>
    </citation>
    <scope>NUCLEOTIDE SEQUENCE</scope>
    <source>
        <strain evidence="10">RG-N-1a</strain>
    </source>
</reference>
<gene>
    <name evidence="10" type="ORF">GEU84_013685</name>
</gene>
<evidence type="ECO:0000259" key="7">
    <source>
        <dbReference type="Pfam" id="PF00441"/>
    </source>
</evidence>
<keyword evidence="3 6" id="KW-0285">Flavoprotein</keyword>
<name>A0A8X8H1Q9_9RHOB</name>
<evidence type="ECO:0000256" key="4">
    <source>
        <dbReference type="ARBA" id="ARBA00022827"/>
    </source>
</evidence>
<evidence type="ECO:0000256" key="2">
    <source>
        <dbReference type="ARBA" id="ARBA00009347"/>
    </source>
</evidence>
<dbReference type="InterPro" id="IPR037069">
    <property type="entry name" value="AcylCoA_DH/ox_N_sf"/>
</dbReference>
<dbReference type="InterPro" id="IPR013786">
    <property type="entry name" value="AcylCoA_DH/ox_N"/>
</dbReference>
<dbReference type="FunFam" id="2.40.110.10:FF:000001">
    <property type="entry name" value="Acyl-CoA dehydrogenase, mitochondrial"/>
    <property type="match status" value="1"/>
</dbReference>
<dbReference type="Proteomes" id="UP000484076">
    <property type="component" value="Unassembled WGS sequence"/>
</dbReference>
<protein>
    <submittedName>
        <fullName evidence="10">Acyl-CoA dehydrogenase family protein</fullName>
    </submittedName>
</protein>
<evidence type="ECO:0000313" key="10">
    <source>
        <dbReference type="EMBL" id="NUB45445.1"/>
    </source>
</evidence>
<dbReference type="Pfam" id="PF02770">
    <property type="entry name" value="Acyl-CoA_dh_M"/>
    <property type="match status" value="1"/>
</dbReference>
<dbReference type="PROSITE" id="PS00072">
    <property type="entry name" value="ACYL_COA_DH_1"/>
    <property type="match status" value="1"/>
</dbReference>
<dbReference type="InterPro" id="IPR009075">
    <property type="entry name" value="AcylCo_DH/oxidase_C"/>
</dbReference>
<feature type="domain" description="Acyl-CoA oxidase/dehydrogenase middle" evidence="8">
    <location>
        <begin position="135"/>
        <end position="231"/>
    </location>
</feature>
<dbReference type="GO" id="GO:0050660">
    <property type="term" value="F:flavin adenine dinucleotide binding"/>
    <property type="evidence" value="ECO:0007669"/>
    <property type="project" value="InterPro"/>
</dbReference>
<keyword evidence="4 6" id="KW-0274">FAD</keyword>
<feature type="domain" description="Acyl-CoA dehydrogenase/oxidase C-terminal" evidence="7">
    <location>
        <begin position="243"/>
        <end position="390"/>
    </location>
</feature>
<dbReference type="SUPFAM" id="SSF47203">
    <property type="entry name" value="Acyl-CoA dehydrogenase C-terminal domain-like"/>
    <property type="match status" value="1"/>
</dbReference>
<dbReference type="InterPro" id="IPR006089">
    <property type="entry name" value="Acyl-CoA_DH_CS"/>
</dbReference>
<evidence type="ECO:0000259" key="9">
    <source>
        <dbReference type="Pfam" id="PF02771"/>
    </source>
</evidence>
<dbReference type="PANTHER" id="PTHR43884:SF12">
    <property type="entry name" value="ISOVALERYL-COA DEHYDROGENASE, MITOCHONDRIAL-RELATED"/>
    <property type="match status" value="1"/>
</dbReference>
<evidence type="ECO:0000313" key="11">
    <source>
        <dbReference type="Proteomes" id="UP000484076"/>
    </source>
</evidence>
<evidence type="ECO:0000256" key="6">
    <source>
        <dbReference type="RuleBase" id="RU362125"/>
    </source>
</evidence>
<evidence type="ECO:0000256" key="3">
    <source>
        <dbReference type="ARBA" id="ARBA00022630"/>
    </source>
</evidence>
<dbReference type="SUPFAM" id="SSF56645">
    <property type="entry name" value="Acyl-CoA dehydrogenase NM domain-like"/>
    <property type="match status" value="1"/>
</dbReference>
<accession>A0A8X8H1Q9</accession>
<dbReference type="Pfam" id="PF02771">
    <property type="entry name" value="Acyl-CoA_dh_N"/>
    <property type="match status" value="1"/>
</dbReference>
<proteinExistence type="inferred from homology"/>
<dbReference type="Gene3D" id="1.10.540.10">
    <property type="entry name" value="Acyl-CoA dehydrogenase/oxidase, N-terminal domain"/>
    <property type="match status" value="1"/>
</dbReference>
<dbReference type="GO" id="GO:0003995">
    <property type="term" value="F:acyl-CoA dehydrogenase activity"/>
    <property type="evidence" value="ECO:0007669"/>
    <property type="project" value="InterPro"/>
</dbReference>
<dbReference type="InterPro" id="IPR046373">
    <property type="entry name" value="Acyl-CoA_Oxase/DH_mid-dom_sf"/>
</dbReference>
<dbReference type="Gene3D" id="1.20.140.10">
    <property type="entry name" value="Butyryl-CoA Dehydrogenase, subunit A, domain 3"/>
    <property type="match status" value="1"/>
</dbReference>
<dbReference type="InterPro" id="IPR009100">
    <property type="entry name" value="AcylCoA_DH/oxidase_NM_dom_sf"/>
</dbReference>
<dbReference type="PANTHER" id="PTHR43884">
    <property type="entry name" value="ACYL-COA DEHYDROGENASE"/>
    <property type="match status" value="1"/>
</dbReference>
<dbReference type="Gene3D" id="2.40.110.10">
    <property type="entry name" value="Butyryl-CoA Dehydrogenase, subunit A, domain 2"/>
    <property type="match status" value="1"/>
</dbReference>
<dbReference type="Pfam" id="PF00441">
    <property type="entry name" value="Acyl-CoA_dh_1"/>
    <property type="match status" value="1"/>
</dbReference>
<dbReference type="EMBL" id="WHUT02000008">
    <property type="protein sequence ID" value="NUB45445.1"/>
    <property type="molecule type" value="Genomic_DNA"/>
</dbReference>
<evidence type="ECO:0000256" key="1">
    <source>
        <dbReference type="ARBA" id="ARBA00001974"/>
    </source>
</evidence>
<comment type="similarity">
    <text evidence="2 6">Belongs to the acyl-CoA dehydrogenase family.</text>
</comment>
<keyword evidence="5 6" id="KW-0560">Oxidoreductase</keyword>
<dbReference type="AlphaFoldDB" id="A0A8X8H1Q9"/>
<keyword evidence="11" id="KW-1185">Reference proteome</keyword>
<comment type="caution">
    <text evidence="10">The sequence shown here is derived from an EMBL/GenBank/DDBJ whole genome shotgun (WGS) entry which is preliminary data.</text>
</comment>
<comment type="cofactor">
    <cofactor evidence="1 6">
        <name>FAD</name>
        <dbReference type="ChEBI" id="CHEBI:57692"/>
    </cofactor>
</comment>
<dbReference type="InterPro" id="IPR036250">
    <property type="entry name" value="AcylCo_DH-like_C"/>
</dbReference>
<organism evidence="10 11">
    <name type="scientific">Fertoeibacter niger</name>
    <dbReference type="NCBI Taxonomy" id="2656921"/>
    <lineage>
        <taxon>Bacteria</taxon>
        <taxon>Pseudomonadati</taxon>
        <taxon>Pseudomonadota</taxon>
        <taxon>Alphaproteobacteria</taxon>
        <taxon>Rhodobacterales</taxon>
        <taxon>Paracoccaceae</taxon>
        <taxon>Fertoeibacter</taxon>
    </lineage>
</organism>